<dbReference type="GO" id="GO:0005886">
    <property type="term" value="C:plasma membrane"/>
    <property type="evidence" value="ECO:0007669"/>
    <property type="project" value="UniProtKB-SubCell"/>
</dbReference>
<accession>A0A3P5XFL3</accession>
<evidence type="ECO:0000256" key="5">
    <source>
        <dbReference type="ARBA" id="ARBA00022617"/>
    </source>
</evidence>
<evidence type="ECO:0000256" key="8">
    <source>
        <dbReference type="ARBA" id="ARBA00022982"/>
    </source>
</evidence>
<comment type="cofactor">
    <cofactor evidence="1">
        <name>heme b</name>
        <dbReference type="ChEBI" id="CHEBI:60344"/>
    </cofactor>
</comment>
<keyword evidence="4" id="KW-1003">Cell membrane</keyword>
<keyword evidence="6 14" id="KW-0812">Transmembrane</keyword>
<evidence type="ECO:0000256" key="13">
    <source>
        <dbReference type="SAM" id="MobiDB-lite"/>
    </source>
</evidence>
<keyword evidence="8" id="KW-0249">Electron transport</keyword>
<dbReference type="InterPro" id="IPR016174">
    <property type="entry name" value="Di-haem_cyt_TM"/>
</dbReference>
<gene>
    <name evidence="16" type="ORF">XINFAN_03932</name>
</gene>
<evidence type="ECO:0000256" key="1">
    <source>
        <dbReference type="ARBA" id="ARBA00001970"/>
    </source>
</evidence>
<dbReference type="GO" id="GO:0009055">
    <property type="term" value="F:electron transfer activity"/>
    <property type="evidence" value="ECO:0007669"/>
    <property type="project" value="InterPro"/>
</dbReference>
<keyword evidence="5" id="KW-0349">Heme</keyword>
<dbReference type="Pfam" id="PF01292">
    <property type="entry name" value="Ni_hydr_CYTB"/>
    <property type="match status" value="1"/>
</dbReference>
<evidence type="ECO:0000259" key="15">
    <source>
        <dbReference type="Pfam" id="PF01292"/>
    </source>
</evidence>
<dbReference type="GO" id="GO:0022904">
    <property type="term" value="P:respiratory electron transport chain"/>
    <property type="evidence" value="ECO:0007669"/>
    <property type="project" value="InterPro"/>
</dbReference>
<feature type="transmembrane region" description="Helical" evidence="14">
    <location>
        <begin position="132"/>
        <end position="154"/>
    </location>
</feature>
<evidence type="ECO:0000313" key="16">
    <source>
        <dbReference type="EMBL" id="VDC33622.1"/>
    </source>
</evidence>
<name>A0A3P5XFL3_9RHOB</name>
<sequence>MITNEHKAAPAGYARGQIILHWLIAALVLAQLVVNEDIRAAFGARLTGATPLPPGAAFHLIAGLAVLGLMLIRIALRLIHGAPPPPPAPRVMQVVAEWAHRGLYALLLMMTLSGAAAWFWRSEAAGLLHDATRFALIGLILAHIAGALVEHYLIGNRAIRRMLTPSARASRAPAIAKRGATATAPAPPAPSP</sequence>
<dbReference type="GO" id="GO:0046872">
    <property type="term" value="F:metal ion binding"/>
    <property type="evidence" value="ECO:0007669"/>
    <property type="project" value="UniProtKB-KW"/>
</dbReference>
<reference evidence="16 17" key="1">
    <citation type="submission" date="2018-11" db="EMBL/GenBank/DDBJ databases">
        <authorList>
            <person name="Criscuolo A."/>
        </authorList>
    </citation>
    <scope>NUCLEOTIDE SEQUENCE [LARGE SCALE GENOMIC DNA]</scope>
    <source>
        <strain evidence="16">ACIP111625</strain>
    </source>
</reference>
<keyword evidence="11 14" id="KW-0472">Membrane</keyword>
<feature type="region of interest" description="Disordered" evidence="13">
    <location>
        <begin position="173"/>
        <end position="192"/>
    </location>
</feature>
<evidence type="ECO:0000256" key="10">
    <source>
        <dbReference type="ARBA" id="ARBA00023004"/>
    </source>
</evidence>
<dbReference type="InterPro" id="IPR011577">
    <property type="entry name" value="Cyt_b561_bac/Ni-Hgenase"/>
</dbReference>
<evidence type="ECO:0000256" key="3">
    <source>
        <dbReference type="ARBA" id="ARBA00022448"/>
    </source>
</evidence>
<evidence type="ECO:0000313" key="17">
    <source>
        <dbReference type="Proteomes" id="UP000277498"/>
    </source>
</evidence>
<evidence type="ECO:0000256" key="9">
    <source>
        <dbReference type="ARBA" id="ARBA00022989"/>
    </source>
</evidence>
<keyword evidence="17" id="KW-1185">Reference proteome</keyword>
<dbReference type="AlphaFoldDB" id="A0A3P5XFL3"/>
<feature type="transmembrane region" description="Helical" evidence="14">
    <location>
        <begin position="102"/>
        <end position="120"/>
    </location>
</feature>
<evidence type="ECO:0000256" key="14">
    <source>
        <dbReference type="SAM" id="Phobius"/>
    </source>
</evidence>
<dbReference type="SUPFAM" id="SSF81342">
    <property type="entry name" value="Transmembrane di-heme cytochromes"/>
    <property type="match status" value="1"/>
</dbReference>
<feature type="compositionally biased region" description="Low complexity" evidence="13">
    <location>
        <begin position="173"/>
        <end position="184"/>
    </location>
</feature>
<dbReference type="PANTHER" id="PTHR30529">
    <property type="entry name" value="CYTOCHROME B561"/>
    <property type="match status" value="1"/>
</dbReference>
<comment type="similarity">
    <text evidence="12">Belongs to the cytochrome b561 family.</text>
</comment>
<dbReference type="EMBL" id="UXAW01000120">
    <property type="protein sequence ID" value="VDC33622.1"/>
    <property type="molecule type" value="Genomic_DNA"/>
</dbReference>
<keyword evidence="10" id="KW-0408">Iron</keyword>
<comment type="subcellular location">
    <subcellularLocation>
        <location evidence="2">Cell membrane</location>
        <topology evidence="2">Multi-pass membrane protein</topology>
    </subcellularLocation>
</comment>
<feature type="domain" description="Cytochrome b561 bacterial/Ni-hydrogenase" evidence="15">
    <location>
        <begin position="13"/>
        <end position="164"/>
    </location>
</feature>
<dbReference type="PANTHER" id="PTHR30529:SF1">
    <property type="entry name" value="CYTOCHROME B561 HOMOLOG 2"/>
    <property type="match status" value="1"/>
</dbReference>
<dbReference type="GO" id="GO:0020037">
    <property type="term" value="F:heme binding"/>
    <property type="evidence" value="ECO:0007669"/>
    <property type="project" value="TreeGrafter"/>
</dbReference>
<feature type="transmembrane region" description="Helical" evidence="14">
    <location>
        <begin position="12"/>
        <end position="34"/>
    </location>
</feature>
<dbReference type="OrthoDB" id="8156287at2"/>
<evidence type="ECO:0000256" key="7">
    <source>
        <dbReference type="ARBA" id="ARBA00022723"/>
    </source>
</evidence>
<evidence type="ECO:0000256" key="12">
    <source>
        <dbReference type="ARBA" id="ARBA00037975"/>
    </source>
</evidence>
<evidence type="ECO:0000256" key="11">
    <source>
        <dbReference type="ARBA" id="ARBA00023136"/>
    </source>
</evidence>
<protein>
    <submittedName>
        <fullName evidence="16">Cytochrome b561</fullName>
    </submittedName>
</protein>
<evidence type="ECO:0000256" key="2">
    <source>
        <dbReference type="ARBA" id="ARBA00004651"/>
    </source>
</evidence>
<evidence type="ECO:0000256" key="4">
    <source>
        <dbReference type="ARBA" id="ARBA00022475"/>
    </source>
</evidence>
<dbReference type="RefSeq" id="WP_160144682.1">
    <property type="nucleotide sequence ID" value="NZ_UXAW01000120.1"/>
</dbReference>
<organism evidence="16 17">
    <name type="scientific">Pseudogemmobacter humi</name>
    <dbReference type="NCBI Taxonomy" id="2483812"/>
    <lineage>
        <taxon>Bacteria</taxon>
        <taxon>Pseudomonadati</taxon>
        <taxon>Pseudomonadota</taxon>
        <taxon>Alphaproteobacteria</taxon>
        <taxon>Rhodobacterales</taxon>
        <taxon>Paracoccaceae</taxon>
        <taxon>Pseudogemmobacter</taxon>
    </lineage>
</organism>
<dbReference type="Proteomes" id="UP000277498">
    <property type="component" value="Unassembled WGS sequence"/>
</dbReference>
<keyword evidence="7" id="KW-0479">Metal-binding</keyword>
<proteinExistence type="inferred from homology"/>
<evidence type="ECO:0000256" key="6">
    <source>
        <dbReference type="ARBA" id="ARBA00022692"/>
    </source>
</evidence>
<keyword evidence="3" id="KW-0813">Transport</keyword>
<keyword evidence="9 14" id="KW-1133">Transmembrane helix</keyword>
<dbReference type="InterPro" id="IPR052168">
    <property type="entry name" value="Cytochrome_b561_oxidase"/>
</dbReference>
<feature type="transmembrane region" description="Helical" evidence="14">
    <location>
        <begin position="54"/>
        <end position="76"/>
    </location>
</feature>